<protein>
    <submittedName>
        <fullName evidence="2">Phosphoenolpyruvate carboxylase family protein</fullName>
    </submittedName>
</protein>
<gene>
    <name evidence="2" type="ORF">cand_027920</name>
</gene>
<comment type="caution">
    <text evidence="2">The sequence shown here is derived from an EMBL/GenBank/DDBJ whole genome shotgun (WGS) entry which is preliminary data.</text>
</comment>
<dbReference type="AlphaFoldDB" id="A0A1J4MRI2"/>
<dbReference type="GeneID" id="92366976"/>
<dbReference type="OrthoDB" id="1365747at2759"/>
<dbReference type="GO" id="GO:0008964">
    <property type="term" value="F:phosphoenolpyruvate carboxylase activity"/>
    <property type="evidence" value="ECO:0007669"/>
    <property type="project" value="InterPro"/>
</dbReference>
<keyword evidence="3" id="KW-1185">Reference proteome</keyword>
<proteinExistence type="predicted"/>
<dbReference type="PROSITE" id="PS00393">
    <property type="entry name" value="PEPCASE_2"/>
    <property type="match status" value="1"/>
</dbReference>
<dbReference type="GO" id="GO:0006099">
    <property type="term" value="P:tricarboxylic acid cycle"/>
    <property type="evidence" value="ECO:0007669"/>
    <property type="project" value="InterPro"/>
</dbReference>
<dbReference type="RefSeq" id="XP_067068517.1">
    <property type="nucleotide sequence ID" value="XM_067213020.1"/>
</dbReference>
<evidence type="ECO:0000256" key="1">
    <source>
        <dbReference type="PROSITE-ProRule" id="PRU10112"/>
    </source>
</evidence>
<evidence type="ECO:0000313" key="2">
    <source>
        <dbReference type="EMBL" id="OII76671.1"/>
    </source>
</evidence>
<dbReference type="EMBL" id="LRBS01000053">
    <property type="protein sequence ID" value="OII76671.1"/>
    <property type="molecule type" value="Genomic_DNA"/>
</dbReference>
<dbReference type="Pfam" id="PF00311">
    <property type="entry name" value="PEPcase"/>
    <property type="match status" value="3"/>
</dbReference>
<dbReference type="GO" id="GO:0015977">
    <property type="term" value="P:carbon fixation"/>
    <property type="evidence" value="ECO:0007669"/>
    <property type="project" value="InterPro"/>
</dbReference>
<dbReference type="InterPro" id="IPR033129">
    <property type="entry name" value="PEPCASE_His_AS"/>
</dbReference>
<dbReference type="Proteomes" id="UP000186804">
    <property type="component" value="Unassembled WGS sequence"/>
</dbReference>
<keyword evidence="2" id="KW-0670">Pyruvate</keyword>
<organism evidence="2 3">
    <name type="scientific">Cryptosporidium andersoni</name>
    <dbReference type="NCBI Taxonomy" id="117008"/>
    <lineage>
        <taxon>Eukaryota</taxon>
        <taxon>Sar</taxon>
        <taxon>Alveolata</taxon>
        <taxon>Apicomplexa</taxon>
        <taxon>Conoidasida</taxon>
        <taxon>Coccidia</taxon>
        <taxon>Eucoccidiorida</taxon>
        <taxon>Eimeriorina</taxon>
        <taxon>Cryptosporidiidae</taxon>
        <taxon>Cryptosporidium</taxon>
    </lineage>
</organism>
<dbReference type="InterPro" id="IPR015813">
    <property type="entry name" value="Pyrv/PenolPyrv_kinase-like_dom"/>
</dbReference>
<dbReference type="PANTHER" id="PTHR30523">
    <property type="entry name" value="PHOSPHOENOLPYRUVATE CARBOXYLASE"/>
    <property type="match status" value="1"/>
</dbReference>
<feature type="active site" evidence="1">
    <location>
        <position position="764"/>
    </location>
</feature>
<evidence type="ECO:0000313" key="3">
    <source>
        <dbReference type="Proteomes" id="UP000186804"/>
    </source>
</evidence>
<dbReference type="SUPFAM" id="SSF51621">
    <property type="entry name" value="Phosphoenolpyruvate/pyruvate domain"/>
    <property type="match status" value="2"/>
</dbReference>
<reference evidence="2 3" key="1">
    <citation type="submission" date="2016-10" db="EMBL/GenBank/DDBJ databases">
        <title>Reductive evolution of mitochondrial metabolism and differential evolution of invasion-related proteins in Cryptosporidium.</title>
        <authorList>
            <person name="Liu S."/>
            <person name="Roellig D.M."/>
            <person name="Guo Y."/>
            <person name="Li N."/>
            <person name="Frace M.A."/>
            <person name="Tang K."/>
            <person name="Zhang L."/>
            <person name="Feng Y."/>
            <person name="Xiao L."/>
        </authorList>
    </citation>
    <scope>NUCLEOTIDE SEQUENCE [LARGE SCALE GENOMIC DNA]</scope>
    <source>
        <strain evidence="2">30847</strain>
    </source>
</reference>
<sequence>MQINKDSSAHWESHLYPTGFKHEFCTFLDRPQKSYSSKLYETLSRFNEPLDEDIKALEVHMFSLVASHWRQSRYTSSETQTPDLNPGRILYSCNEKDGKDGMSIIFDILKASMEFVESDNSESLEKLWSQIRVLDSGMLSLVVSLFNQMCMISNYAEAAQRIRRRRHFEKVLALKNENEDQDEAFRLSTHSLRNTIKDLLNAGYEKQIVYKLICEQEIDLVVTAHPTQAQRISVVKCCQNIAELILQLDRSDLTPTEIKDAKNTIQRCLAMLWNSDTLRRARPTPLDEVQNAVNTICETVFNTLPQFLRNIDMILDDNGMDPLPPTKTLFKFSSWVGGDRDGNPYVTAKITRLAVTNMRLKACSIFLESIDKLMYDIPIVSNHKKLKNYVDNLPNISFYLNNNKPASNGDTTNDATVCLRPFMGFIAEHELYRRVLAHIRVRLIATRDYYLDTLNSGHCVQSEIRRSLAYHSTQQLLEPLLVMFDALEDYDKDIKENIEEDKVSASSSNNTIPWLSHSNYATAKLGRGLLLDLIRQVSAFGLSLMRLDIRQEASKHEKAMDEVCRYIGVGSYSEFTEEEKQSFLFKCLASRRPLIPHRLNWTPETAEVLETFRECSHLGAEALGSYIISMCMKPSDILCVHVFQKEYFATISAESEVYAKLNDLNTLLNHRNNQDSLDMTNNLQSKGQIYSPLNNNSPKSSTSILPSLASKRMRVVPLLETVEALNNAQKTLEVLLSNEWYLNYVNSVDKGIVEVMIGYSDSSKDGGRLASAWQLYNAQECLSNISHKYGVQIVFFHGRGGSVGRGGGPQHLAILSQPPNTITSFMRITVQGEVMTQSFGLAEIAYKTWEIYTSAVLTARCSVLDLEKDICEESDNLGNKNKPIINETTDKSDLNDTNQNYLYKFLSKMKFNKNVVVSSKWRELMNKMSEISMKEYRRIVFGEDNKDFTSDDFVNYFRSVTPEKEISELNIGSRPSKRKEGGIETLRAIPWVFAWTQIRSHLPVWLGLSAALEEMKRIDKLGEIADMYQQWPFMKSFFNLVSMILLKTDVHIFQLYSKTLAPENLQHLGNLLSQKLKDTIKLVMEVTKEKQLLDSDCVTRRAILLRFAWLAPCNLVQIECINRRRKLCISNSSIQDPKTQLELEKIENALKISIQSIAAGMQFSG</sequence>
<dbReference type="PRINTS" id="PR00150">
    <property type="entry name" value="PEPCARBXLASE"/>
</dbReference>
<dbReference type="Gene3D" id="1.20.1440.90">
    <property type="entry name" value="Phosphoenolpyruvate/pyruvate domain"/>
    <property type="match status" value="1"/>
</dbReference>
<dbReference type="GO" id="GO:0005829">
    <property type="term" value="C:cytosol"/>
    <property type="evidence" value="ECO:0007669"/>
    <property type="project" value="TreeGrafter"/>
</dbReference>
<dbReference type="PANTHER" id="PTHR30523:SF6">
    <property type="entry name" value="PHOSPHOENOLPYRUVATE CARBOXYLASE"/>
    <property type="match status" value="1"/>
</dbReference>
<accession>A0A1J4MRI2</accession>
<name>A0A1J4MRI2_9CRYT</name>
<dbReference type="VEuPathDB" id="CryptoDB:cand_027920"/>
<dbReference type="InterPro" id="IPR021135">
    <property type="entry name" value="PEP_COase"/>
</dbReference>